<dbReference type="InterPro" id="IPR029063">
    <property type="entry name" value="SAM-dependent_MTases_sf"/>
</dbReference>
<keyword evidence="3 6" id="KW-0949">S-adenosyl-L-methionine</keyword>
<keyword evidence="2 6" id="KW-0808">Transferase</keyword>
<protein>
    <recommendedName>
        <fullName evidence="8">Cytosine-specific methyltransferase</fullName>
        <ecNumber evidence="8">2.1.1.37</ecNumber>
    </recommendedName>
</protein>
<sequence>MEIRIVELFAGVGGFRIGLERADADVFKTIWSNQFEPATKVQHASRVYVKRFGTDNHINEDIALVKSQDIPIHDMLVGGFPCQDYSVARVLSQAAGLEGKKGVLWWQIYRIIKDKGSSKPKILFLENVDRLLLSPAKQRGRDFAIILQSLSDLGYVAEWRVINAADYGMPQRRRRTYILAYSKESILGGSMKDPTEWLFDEGVFAKAFPIHDYNETFPLCMNKLKSYSEMDLADLSEEFNKNNKLKPFENAGIMMEGAYWTYKSVPNYNGKYVTLGDVLVKGEDRKYLTDDFYVSEEDLPKWNYLKGAKHEPRKKSNGEIFYYNEGGMCFPDALDKASRTIITSEGGATASRFKHVIKDPVDGRLRRLLPIELERLNMFPDNHTLGENDTKRAFFMGNALVCGIITNIGKELVNRMKGGEI</sequence>
<dbReference type="Proteomes" id="UP000600230">
    <property type="component" value="Unassembled WGS sequence"/>
</dbReference>
<dbReference type="InterPro" id="IPR050750">
    <property type="entry name" value="C5-MTase"/>
</dbReference>
<dbReference type="GO" id="GO:0032259">
    <property type="term" value="P:methylation"/>
    <property type="evidence" value="ECO:0007669"/>
    <property type="project" value="UniProtKB-KW"/>
</dbReference>
<accession>A0ABR7BZF7</accession>
<evidence type="ECO:0000256" key="1">
    <source>
        <dbReference type="ARBA" id="ARBA00022603"/>
    </source>
</evidence>
<evidence type="ECO:0000256" key="7">
    <source>
        <dbReference type="RuleBase" id="RU000416"/>
    </source>
</evidence>
<dbReference type="PANTHER" id="PTHR46098">
    <property type="entry name" value="TRNA (CYTOSINE(38)-C(5))-METHYLTRANSFERASE"/>
    <property type="match status" value="1"/>
</dbReference>
<keyword evidence="1 6" id="KW-0489">Methyltransferase</keyword>
<comment type="caution">
    <text evidence="9">The sequence shown here is derived from an EMBL/GenBank/DDBJ whole genome shotgun (WGS) entry which is preliminary data.</text>
</comment>
<dbReference type="NCBIfam" id="TIGR00675">
    <property type="entry name" value="dcm"/>
    <property type="match status" value="1"/>
</dbReference>
<dbReference type="Gene3D" id="3.40.50.150">
    <property type="entry name" value="Vaccinia Virus protein VP39"/>
    <property type="match status" value="1"/>
</dbReference>
<evidence type="ECO:0000313" key="10">
    <source>
        <dbReference type="Proteomes" id="UP000600230"/>
    </source>
</evidence>
<dbReference type="InterPro" id="IPR018117">
    <property type="entry name" value="C5_DNA_meth_AS"/>
</dbReference>
<dbReference type="SUPFAM" id="SSF53335">
    <property type="entry name" value="S-adenosyl-L-methionine-dependent methyltransferases"/>
    <property type="match status" value="1"/>
</dbReference>
<evidence type="ECO:0000256" key="8">
    <source>
        <dbReference type="RuleBase" id="RU000417"/>
    </source>
</evidence>
<keyword evidence="4" id="KW-0680">Restriction system</keyword>
<evidence type="ECO:0000256" key="5">
    <source>
        <dbReference type="ARBA" id="ARBA00047422"/>
    </source>
</evidence>
<dbReference type="EMBL" id="JACOOG010000001">
    <property type="protein sequence ID" value="MBC5590739.1"/>
    <property type="molecule type" value="Genomic_DNA"/>
</dbReference>
<reference evidence="9 10" key="1">
    <citation type="submission" date="2020-08" db="EMBL/GenBank/DDBJ databases">
        <title>Genome public.</title>
        <authorList>
            <person name="Liu C."/>
            <person name="Sun Q."/>
        </authorList>
    </citation>
    <scope>NUCLEOTIDE SEQUENCE [LARGE SCALE GENOMIC DNA]</scope>
    <source>
        <strain evidence="9 10">NSJ-21</strain>
    </source>
</reference>
<keyword evidence="10" id="KW-1185">Reference proteome</keyword>
<proteinExistence type="inferred from homology"/>
<comment type="similarity">
    <text evidence="6 7">Belongs to the class I-like SAM-binding methyltransferase superfamily. C5-methyltransferase family.</text>
</comment>
<dbReference type="GO" id="GO:0003886">
    <property type="term" value="F:DNA (cytosine-5-)-methyltransferase activity"/>
    <property type="evidence" value="ECO:0007669"/>
    <property type="project" value="UniProtKB-EC"/>
</dbReference>
<feature type="active site" evidence="6">
    <location>
        <position position="82"/>
    </location>
</feature>
<evidence type="ECO:0000313" key="9">
    <source>
        <dbReference type="EMBL" id="MBC5590739.1"/>
    </source>
</evidence>
<dbReference type="RefSeq" id="WP_167507366.1">
    <property type="nucleotide sequence ID" value="NZ_JACOOG010000001.1"/>
</dbReference>
<evidence type="ECO:0000256" key="2">
    <source>
        <dbReference type="ARBA" id="ARBA00022679"/>
    </source>
</evidence>
<name>A0ABR7BZF7_9BACE</name>
<comment type="catalytic activity">
    <reaction evidence="5 8">
        <text>a 2'-deoxycytidine in DNA + S-adenosyl-L-methionine = a 5-methyl-2'-deoxycytidine in DNA + S-adenosyl-L-homocysteine + H(+)</text>
        <dbReference type="Rhea" id="RHEA:13681"/>
        <dbReference type="Rhea" id="RHEA-COMP:11369"/>
        <dbReference type="Rhea" id="RHEA-COMP:11370"/>
        <dbReference type="ChEBI" id="CHEBI:15378"/>
        <dbReference type="ChEBI" id="CHEBI:57856"/>
        <dbReference type="ChEBI" id="CHEBI:59789"/>
        <dbReference type="ChEBI" id="CHEBI:85452"/>
        <dbReference type="ChEBI" id="CHEBI:85454"/>
        <dbReference type="EC" id="2.1.1.37"/>
    </reaction>
</comment>
<dbReference type="Pfam" id="PF00145">
    <property type="entry name" value="DNA_methylase"/>
    <property type="match status" value="1"/>
</dbReference>
<evidence type="ECO:0000256" key="3">
    <source>
        <dbReference type="ARBA" id="ARBA00022691"/>
    </source>
</evidence>
<dbReference type="PROSITE" id="PS00094">
    <property type="entry name" value="C5_MTASE_1"/>
    <property type="match status" value="1"/>
</dbReference>
<dbReference type="InterPro" id="IPR001525">
    <property type="entry name" value="C5_MeTfrase"/>
</dbReference>
<dbReference type="PRINTS" id="PR00105">
    <property type="entry name" value="C5METTRFRASE"/>
</dbReference>
<evidence type="ECO:0000256" key="6">
    <source>
        <dbReference type="PROSITE-ProRule" id="PRU01016"/>
    </source>
</evidence>
<dbReference type="PANTHER" id="PTHR46098:SF1">
    <property type="entry name" value="TRNA (CYTOSINE(38)-C(5))-METHYLTRANSFERASE"/>
    <property type="match status" value="1"/>
</dbReference>
<dbReference type="PROSITE" id="PS51679">
    <property type="entry name" value="SAM_MT_C5"/>
    <property type="match status" value="1"/>
</dbReference>
<evidence type="ECO:0000256" key="4">
    <source>
        <dbReference type="ARBA" id="ARBA00022747"/>
    </source>
</evidence>
<organism evidence="9 10">
    <name type="scientific">Bacteroides parvus</name>
    <dbReference type="NCBI Taxonomy" id="2763025"/>
    <lineage>
        <taxon>Bacteria</taxon>
        <taxon>Pseudomonadati</taxon>
        <taxon>Bacteroidota</taxon>
        <taxon>Bacteroidia</taxon>
        <taxon>Bacteroidales</taxon>
        <taxon>Bacteroidaceae</taxon>
        <taxon>Bacteroides</taxon>
    </lineage>
</organism>
<gene>
    <name evidence="9" type="primary">dcm</name>
    <name evidence="9" type="ORF">H8S53_05680</name>
</gene>
<dbReference type="EC" id="2.1.1.37" evidence="8"/>